<dbReference type="SUPFAM" id="SSF53474">
    <property type="entry name" value="alpha/beta-Hydrolases"/>
    <property type="match status" value="1"/>
</dbReference>
<dbReference type="OrthoDB" id="9773549at2"/>
<name>A0A1A2YU64_9MYCO</name>
<dbReference type="AlphaFoldDB" id="A0A1A2YU64"/>
<organism evidence="2 3">
    <name type="scientific">Mycobacterium kyorinense</name>
    <dbReference type="NCBI Taxonomy" id="487514"/>
    <lineage>
        <taxon>Bacteria</taxon>
        <taxon>Bacillati</taxon>
        <taxon>Actinomycetota</taxon>
        <taxon>Actinomycetes</taxon>
        <taxon>Mycobacteriales</taxon>
        <taxon>Mycobacteriaceae</taxon>
        <taxon>Mycobacterium</taxon>
    </lineage>
</organism>
<dbReference type="GO" id="GO:0052689">
    <property type="term" value="F:carboxylic ester hydrolase activity"/>
    <property type="evidence" value="ECO:0007669"/>
    <property type="project" value="TreeGrafter"/>
</dbReference>
<dbReference type="Gene3D" id="3.40.50.1820">
    <property type="entry name" value="alpha/beta hydrolase"/>
    <property type="match status" value="1"/>
</dbReference>
<accession>A0A1A2YU64</accession>
<dbReference type="InterPro" id="IPR029058">
    <property type="entry name" value="AB_hydrolase_fold"/>
</dbReference>
<comment type="caution">
    <text evidence="2">The sequence shown here is derived from an EMBL/GenBank/DDBJ whole genome shotgun (WGS) entry which is preliminary data.</text>
</comment>
<feature type="domain" description="AB hydrolase-1" evidence="1">
    <location>
        <begin position="38"/>
        <end position="264"/>
    </location>
</feature>
<dbReference type="Proteomes" id="UP000093592">
    <property type="component" value="Unassembled WGS sequence"/>
</dbReference>
<dbReference type="GO" id="GO:0006654">
    <property type="term" value="P:phosphatidic acid biosynthetic process"/>
    <property type="evidence" value="ECO:0007669"/>
    <property type="project" value="TreeGrafter"/>
</dbReference>
<reference evidence="3" key="1">
    <citation type="submission" date="2016-06" db="EMBL/GenBank/DDBJ databases">
        <authorList>
            <person name="Sutton G."/>
            <person name="Brinkac L."/>
            <person name="Sanka R."/>
            <person name="Adams M."/>
            <person name="Lau E."/>
            <person name="Sam S."/>
            <person name="Sreng N."/>
            <person name="Him V."/>
            <person name="Kerleguer A."/>
            <person name="Cheng S."/>
        </authorList>
    </citation>
    <scope>NUCLEOTIDE SEQUENCE [LARGE SCALE GENOMIC DNA]</scope>
    <source>
        <strain evidence="3">E861</strain>
    </source>
</reference>
<dbReference type="GO" id="GO:0055088">
    <property type="term" value="P:lipid homeostasis"/>
    <property type="evidence" value="ECO:0007669"/>
    <property type="project" value="TreeGrafter"/>
</dbReference>
<sequence>MTLDGFETGSLNPPTLRSAARLEVIDKGACTPTHPVPLLFVHGAWHGAWCWDEYFLDFFADNGFRALAVSLRGHGKSPTATPLRRCSCADYVDDVRSVADDLPAAPVVIGHSMGGYVVQKYLEQFTAPAGVLLASMSPRGCLGFLLRLAKQHPWRATRATITGKSAFCFNTPERARKYFFSANTPEPDVVRYAARLQEESQRAAFDGFLLDVPRPQLVTTPLLVLGAEHDSSFTIKEVRATARAYGTDAEIFPDMGHDMMLEPGWSAVAERIQTWLGSRGL</sequence>
<keyword evidence="2" id="KW-0378">Hydrolase</keyword>
<dbReference type="PANTHER" id="PTHR42886:SF42">
    <property type="entry name" value="ALPHA_BETA-HYDROLASES SUPERFAMILY PROTEIN"/>
    <property type="match status" value="1"/>
</dbReference>
<dbReference type="GO" id="GO:0042171">
    <property type="term" value="F:lysophosphatidic acid acyltransferase activity"/>
    <property type="evidence" value="ECO:0007669"/>
    <property type="project" value="TreeGrafter"/>
</dbReference>
<dbReference type="EMBL" id="LZKJ01000173">
    <property type="protein sequence ID" value="OBI41545.1"/>
    <property type="molecule type" value="Genomic_DNA"/>
</dbReference>
<evidence type="ECO:0000259" key="1">
    <source>
        <dbReference type="Pfam" id="PF12697"/>
    </source>
</evidence>
<dbReference type="InterPro" id="IPR000073">
    <property type="entry name" value="AB_hydrolase_1"/>
</dbReference>
<dbReference type="PANTHER" id="PTHR42886">
    <property type="entry name" value="RE40534P-RELATED"/>
    <property type="match status" value="1"/>
</dbReference>
<gene>
    <name evidence="2" type="ORF">A5707_07465</name>
</gene>
<dbReference type="Pfam" id="PF12697">
    <property type="entry name" value="Abhydrolase_6"/>
    <property type="match status" value="1"/>
</dbReference>
<protein>
    <submittedName>
        <fullName evidence="2">Alpha/beta hydrolase</fullName>
    </submittedName>
</protein>
<dbReference type="RefSeq" id="WP_065016061.1">
    <property type="nucleotide sequence ID" value="NZ_LZKJ01000173.1"/>
</dbReference>
<evidence type="ECO:0000313" key="3">
    <source>
        <dbReference type="Proteomes" id="UP000093592"/>
    </source>
</evidence>
<proteinExistence type="predicted"/>
<evidence type="ECO:0000313" key="2">
    <source>
        <dbReference type="EMBL" id="OBI41545.1"/>
    </source>
</evidence>